<evidence type="ECO:0000313" key="7">
    <source>
        <dbReference type="EMBL" id="KAF2136858.1"/>
    </source>
</evidence>
<feature type="region of interest" description="Disordered" evidence="4">
    <location>
        <begin position="1"/>
        <end position="20"/>
    </location>
</feature>
<dbReference type="InterPro" id="IPR051127">
    <property type="entry name" value="Fungal_SecMet_Regulators"/>
</dbReference>
<dbReference type="GO" id="GO:0005634">
    <property type="term" value="C:nucleus"/>
    <property type="evidence" value="ECO:0007669"/>
    <property type="project" value="TreeGrafter"/>
</dbReference>
<keyword evidence="8" id="KW-1185">Reference proteome</keyword>
<dbReference type="SMART" id="SM00906">
    <property type="entry name" value="Fungal_trans"/>
    <property type="match status" value="1"/>
</dbReference>
<dbReference type="RefSeq" id="XP_033392576.1">
    <property type="nucleotide sequence ID" value="XM_033538471.1"/>
</dbReference>
<dbReference type="EMBL" id="ML995511">
    <property type="protein sequence ID" value="KAF2136858.1"/>
    <property type="molecule type" value="Genomic_DNA"/>
</dbReference>
<feature type="domain" description="Xylanolytic transcriptional activator regulatory" evidence="6">
    <location>
        <begin position="220"/>
        <end position="293"/>
    </location>
</feature>
<name>A0A6A6B001_9PEZI</name>
<evidence type="ECO:0000256" key="5">
    <source>
        <dbReference type="SAM" id="Phobius"/>
    </source>
</evidence>
<sequence>MTRPETASTDTREIGDDPSNMPIFNNIRATHAPPEIPACVLQLYYGSSSNFSFLQHLHSHLSTERPQAGQSEGQNDEVQDGEAGIDTYKYRGIVFDNVSDPRQPAPLFLRYSLAKSFLDKYLTTVHCFIPCLDAEQLTANFEQLYGTANPGHVGIAEKALVVIAMAMGARSTEHDYWRKTLLKQARTEAEQLLYVVNMKAVQVSLLLAHCEFGAGHPNASHICLGNAVTKSLAAGLHREGSAPHRSNNTRSEASSTMWNLFVHESINCFVLGRPYMLSRDDIGIPAPERPSAMGAIVRLCMIIRRTHQMYNRHDTSINAGLRSAYSIRHSLLKFSATVKEDLNITIGGTPDYTNREILLWHVIYSYLYYYTMLLAFRPFLLLYVQLKKRAEMERDEERQKYFSKESLLFEAGEYCISAAKSTVLFAELLISSDINLQALCNHGFFLETACFVLVMAAIHDKRSSNQHIAYISRGLDTLRKLIQREPIRSIVSALEQMLQKVKAAVPQKPQVTELPVAQESREDVVRNQHHPEESWIELRQPFMSHNPPPDFEASGEPVTGAEDNSLDTSWPTIDW</sequence>
<feature type="region of interest" description="Disordered" evidence="4">
    <location>
        <begin position="62"/>
        <end position="82"/>
    </location>
</feature>
<protein>
    <recommendedName>
        <fullName evidence="6">Xylanolytic transcriptional activator regulatory domain-containing protein</fullName>
    </recommendedName>
</protein>
<evidence type="ECO:0000256" key="2">
    <source>
        <dbReference type="ARBA" id="ARBA00023163"/>
    </source>
</evidence>
<evidence type="ECO:0000256" key="1">
    <source>
        <dbReference type="ARBA" id="ARBA00023015"/>
    </source>
</evidence>
<accession>A0A6A6B001</accession>
<dbReference type="GO" id="GO:0008270">
    <property type="term" value="F:zinc ion binding"/>
    <property type="evidence" value="ECO:0007669"/>
    <property type="project" value="InterPro"/>
</dbReference>
<dbReference type="PANTHER" id="PTHR47424:SF15">
    <property type="entry name" value="ZN(II)2CYS6 TRANSCRIPTION FACTOR (EUROFUNG)"/>
    <property type="match status" value="1"/>
</dbReference>
<evidence type="ECO:0000313" key="8">
    <source>
        <dbReference type="Proteomes" id="UP000799438"/>
    </source>
</evidence>
<evidence type="ECO:0000256" key="3">
    <source>
        <dbReference type="ARBA" id="ARBA00023242"/>
    </source>
</evidence>
<feature type="compositionally biased region" description="Polar residues" evidence="4">
    <location>
        <begin position="64"/>
        <end position="73"/>
    </location>
</feature>
<proteinExistence type="predicted"/>
<organism evidence="7 8">
    <name type="scientific">Aplosporella prunicola CBS 121167</name>
    <dbReference type="NCBI Taxonomy" id="1176127"/>
    <lineage>
        <taxon>Eukaryota</taxon>
        <taxon>Fungi</taxon>
        <taxon>Dikarya</taxon>
        <taxon>Ascomycota</taxon>
        <taxon>Pezizomycotina</taxon>
        <taxon>Dothideomycetes</taxon>
        <taxon>Dothideomycetes incertae sedis</taxon>
        <taxon>Botryosphaeriales</taxon>
        <taxon>Aplosporellaceae</taxon>
        <taxon>Aplosporella</taxon>
    </lineage>
</organism>
<dbReference type="Proteomes" id="UP000799438">
    <property type="component" value="Unassembled WGS sequence"/>
</dbReference>
<dbReference type="GO" id="GO:0000981">
    <property type="term" value="F:DNA-binding transcription factor activity, RNA polymerase II-specific"/>
    <property type="evidence" value="ECO:0007669"/>
    <property type="project" value="TreeGrafter"/>
</dbReference>
<dbReference type="GO" id="GO:0006351">
    <property type="term" value="P:DNA-templated transcription"/>
    <property type="evidence" value="ECO:0007669"/>
    <property type="project" value="InterPro"/>
</dbReference>
<feature type="transmembrane region" description="Helical" evidence="5">
    <location>
        <begin position="367"/>
        <end position="386"/>
    </location>
</feature>
<dbReference type="Pfam" id="PF04082">
    <property type="entry name" value="Fungal_trans"/>
    <property type="match status" value="1"/>
</dbReference>
<keyword evidence="3" id="KW-0539">Nucleus</keyword>
<feature type="non-terminal residue" evidence="7">
    <location>
        <position position="575"/>
    </location>
</feature>
<dbReference type="GO" id="GO:0000435">
    <property type="term" value="P:positive regulation of transcription from RNA polymerase II promoter by galactose"/>
    <property type="evidence" value="ECO:0007669"/>
    <property type="project" value="TreeGrafter"/>
</dbReference>
<dbReference type="CDD" id="cd12148">
    <property type="entry name" value="fungal_TF_MHR"/>
    <property type="match status" value="1"/>
</dbReference>
<keyword evidence="5" id="KW-1133">Transmembrane helix</keyword>
<dbReference type="AlphaFoldDB" id="A0A6A6B001"/>
<feature type="compositionally biased region" description="Polar residues" evidence="4">
    <location>
        <begin position="566"/>
        <end position="575"/>
    </location>
</feature>
<feature type="region of interest" description="Disordered" evidence="4">
    <location>
        <begin position="543"/>
        <end position="575"/>
    </location>
</feature>
<keyword evidence="5" id="KW-0812">Transmembrane</keyword>
<reference evidence="7" key="1">
    <citation type="journal article" date="2020" name="Stud. Mycol.">
        <title>101 Dothideomycetes genomes: a test case for predicting lifestyles and emergence of pathogens.</title>
        <authorList>
            <person name="Haridas S."/>
            <person name="Albert R."/>
            <person name="Binder M."/>
            <person name="Bloem J."/>
            <person name="Labutti K."/>
            <person name="Salamov A."/>
            <person name="Andreopoulos B."/>
            <person name="Baker S."/>
            <person name="Barry K."/>
            <person name="Bills G."/>
            <person name="Bluhm B."/>
            <person name="Cannon C."/>
            <person name="Castanera R."/>
            <person name="Culley D."/>
            <person name="Daum C."/>
            <person name="Ezra D."/>
            <person name="Gonzalez J."/>
            <person name="Henrissat B."/>
            <person name="Kuo A."/>
            <person name="Liang C."/>
            <person name="Lipzen A."/>
            <person name="Lutzoni F."/>
            <person name="Magnuson J."/>
            <person name="Mondo S."/>
            <person name="Nolan M."/>
            <person name="Ohm R."/>
            <person name="Pangilinan J."/>
            <person name="Park H.-J."/>
            <person name="Ramirez L."/>
            <person name="Alfaro M."/>
            <person name="Sun H."/>
            <person name="Tritt A."/>
            <person name="Yoshinaga Y."/>
            <person name="Zwiers L.-H."/>
            <person name="Turgeon B."/>
            <person name="Goodwin S."/>
            <person name="Spatafora J."/>
            <person name="Crous P."/>
            <person name="Grigoriev I."/>
        </authorList>
    </citation>
    <scope>NUCLEOTIDE SEQUENCE</scope>
    <source>
        <strain evidence="7">CBS 121167</strain>
    </source>
</reference>
<evidence type="ECO:0000259" key="6">
    <source>
        <dbReference type="SMART" id="SM00906"/>
    </source>
</evidence>
<dbReference type="PANTHER" id="PTHR47424">
    <property type="entry name" value="REGULATORY PROTEIN GAL4"/>
    <property type="match status" value="1"/>
</dbReference>
<gene>
    <name evidence="7" type="ORF">K452DRAFT_258539</name>
</gene>
<keyword evidence="2" id="KW-0804">Transcription</keyword>
<dbReference type="GO" id="GO:0000978">
    <property type="term" value="F:RNA polymerase II cis-regulatory region sequence-specific DNA binding"/>
    <property type="evidence" value="ECO:0007669"/>
    <property type="project" value="TreeGrafter"/>
</dbReference>
<dbReference type="InterPro" id="IPR007219">
    <property type="entry name" value="XnlR_reg_dom"/>
</dbReference>
<keyword evidence="5" id="KW-0472">Membrane</keyword>
<evidence type="ECO:0000256" key="4">
    <source>
        <dbReference type="SAM" id="MobiDB-lite"/>
    </source>
</evidence>
<keyword evidence="1" id="KW-0805">Transcription regulation</keyword>
<dbReference type="OrthoDB" id="5296287at2759"/>
<dbReference type="GeneID" id="54295967"/>